<dbReference type="Gene3D" id="2.30.170.40">
    <property type="entry name" value="Ribosomal protein L28/L24"/>
    <property type="match status" value="1"/>
</dbReference>
<dbReference type="OrthoDB" id="9805609at2"/>
<keyword evidence="8" id="KW-1185">Reference proteome</keyword>
<evidence type="ECO:0000313" key="7">
    <source>
        <dbReference type="EMBL" id="TQL68378.1"/>
    </source>
</evidence>
<keyword evidence="2 5" id="KW-0689">Ribosomal protein</keyword>
<comment type="similarity">
    <text evidence="1 5">Belongs to the bacterial ribosomal protein bL28 family.</text>
</comment>
<dbReference type="GO" id="GO:0003735">
    <property type="term" value="F:structural constituent of ribosome"/>
    <property type="evidence" value="ECO:0007669"/>
    <property type="project" value="InterPro"/>
</dbReference>
<evidence type="ECO:0000256" key="5">
    <source>
        <dbReference type="HAMAP-Rule" id="MF_00373"/>
    </source>
</evidence>
<dbReference type="NCBIfam" id="TIGR00009">
    <property type="entry name" value="L28"/>
    <property type="match status" value="1"/>
</dbReference>
<dbReference type="GO" id="GO:0005840">
    <property type="term" value="C:ribosome"/>
    <property type="evidence" value="ECO:0007669"/>
    <property type="project" value="UniProtKB-KW"/>
</dbReference>
<dbReference type="EMBL" id="VFOV01000001">
    <property type="protein sequence ID" value="TQL68378.1"/>
    <property type="molecule type" value="Genomic_DNA"/>
</dbReference>
<dbReference type="InterPro" id="IPR037147">
    <property type="entry name" value="Ribosomal_bL28_sf"/>
</dbReference>
<dbReference type="AlphaFoldDB" id="A0A543A724"/>
<accession>A0A543A724</accession>
<name>A0A543A724_9ACTN</name>
<dbReference type="PANTHER" id="PTHR13528:SF2">
    <property type="entry name" value="LARGE RIBOSOMAL SUBUNIT PROTEIN BL28M"/>
    <property type="match status" value="1"/>
</dbReference>
<reference evidence="7 8" key="1">
    <citation type="submission" date="2019-06" db="EMBL/GenBank/DDBJ databases">
        <title>Sequencing the genomes of 1000 actinobacteria strains.</title>
        <authorList>
            <person name="Klenk H.-P."/>
        </authorList>
    </citation>
    <scope>NUCLEOTIDE SEQUENCE [LARGE SCALE GENOMIC DNA]</scope>
    <source>
        <strain evidence="7 8">DSM 25218</strain>
    </source>
</reference>
<comment type="caution">
    <text evidence="7">The sequence shown here is derived from an EMBL/GenBank/DDBJ whole genome shotgun (WGS) entry which is preliminary data.</text>
</comment>
<evidence type="ECO:0000256" key="1">
    <source>
        <dbReference type="ARBA" id="ARBA00008760"/>
    </source>
</evidence>
<evidence type="ECO:0000256" key="4">
    <source>
        <dbReference type="ARBA" id="ARBA00035174"/>
    </source>
</evidence>
<evidence type="ECO:0000256" key="3">
    <source>
        <dbReference type="ARBA" id="ARBA00023274"/>
    </source>
</evidence>
<dbReference type="InterPro" id="IPR001383">
    <property type="entry name" value="Ribosomal_bL28_bact-type"/>
</dbReference>
<evidence type="ECO:0000256" key="2">
    <source>
        <dbReference type="ARBA" id="ARBA00022980"/>
    </source>
</evidence>
<keyword evidence="3 5" id="KW-0687">Ribonucleoprotein</keyword>
<dbReference type="Proteomes" id="UP000320209">
    <property type="component" value="Unassembled WGS sequence"/>
</dbReference>
<gene>
    <name evidence="5" type="primary">rpmB</name>
    <name evidence="7" type="ORF">FB381_2267</name>
</gene>
<evidence type="ECO:0000256" key="6">
    <source>
        <dbReference type="SAM" id="MobiDB-lite"/>
    </source>
</evidence>
<feature type="region of interest" description="Disordered" evidence="6">
    <location>
        <begin position="1"/>
        <end position="26"/>
    </location>
</feature>
<organism evidence="7 8">
    <name type="scientific">Nocardioides albertanoniae</name>
    <dbReference type="NCBI Taxonomy" id="1175486"/>
    <lineage>
        <taxon>Bacteria</taxon>
        <taxon>Bacillati</taxon>
        <taxon>Actinomycetota</taxon>
        <taxon>Actinomycetes</taxon>
        <taxon>Propionibacteriales</taxon>
        <taxon>Nocardioidaceae</taxon>
        <taxon>Nocardioides</taxon>
    </lineage>
</organism>
<dbReference type="PANTHER" id="PTHR13528">
    <property type="entry name" value="39S RIBOSOMAL PROTEIN L28, MITOCHONDRIAL"/>
    <property type="match status" value="1"/>
</dbReference>
<dbReference type="Pfam" id="PF00830">
    <property type="entry name" value="Ribosomal_L28"/>
    <property type="match status" value="1"/>
</dbReference>
<dbReference type="HAMAP" id="MF_00373">
    <property type="entry name" value="Ribosomal_bL28"/>
    <property type="match status" value="1"/>
</dbReference>
<dbReference type="InterPro" id="IPR034704">
    <property type="entry name" value="Ribosomal_bL28/bL31-like_sf"/>
</dbReference>
<dbReference type="SUPFAM" id="SSF143800">
    <property type="entry name" value="L28p-like"/>
    <property type="match status" value="1"/>
</dbReference>
<sequence>MSRRCQVTGAGPSFGNNRPWSKKATRRRWDVNLQKKTYYVPSLGRKLTLRLSTKAIKQIDVRGIDAVVADMRARGEVV</sequence>
<dbReference type="GO" id="GO:0006412">
    <property type="term" value="P:translation"/>
    <property type="evidence" value="ECO:0007669"/>
    <property type="project" value="UniProtKB-UniRule"/>
</dbReference>
<evidence type="ECO:0000313" key="8">
    <source>
        <dbReference type="Proteomes" id="UP000320209"/>
    </source>
</evidence>
<proteinExistence type="inferred from homology"/>
<dbReference type="RefSeq" id="WP_141780380.1">
    <property type="nucleotide sequence ID" value="NZ_VFOV01000001.1"/>
</dbReference>
<dbReference type="InterPro" id="IPR026569">
    <property type="entry name" value="Ribosomal_bL28"/>
</dbReference>
<dbReference type="GO" id="GO:1990904">
    <property type="term" value="C:ribonucleoprotein complex"/>
    <property type="evidence" value="ECO:0007669"/>
    <property type="project" value="UniProtKB-KW"/>
</dbReference>
<dbReference type="FunFam" id="2.30.170.40:FF:000001">
    <property type="entry name" value="50S ribosomal protein L28"/>
    <property type="match status" value="1"/>
</dbReference>
<protein>
    <recommendedName>
        <fullName evidence="4 5">Large ribosomal subunit protein bL28</fullName>
    </recommendedName>
</protein>